<evidence type="ECO:0000256" key="1">
    <source>
        <dbReference type="ARBA" id="ARBA00022603"/>
    </source>
</evidence>
<protein>
    <submittedName>
        <fullName evidence="4">Cephalosporin hydroxylase</fullName>
    </submittedName>
</protein>
<dbReference type="PANTHER" id="PTHR40048:SF1">
    <property type="entry name" value="RHAMNOSYL O-METHYLTRANSFERASE"/>
    <property type="match status" value="1"/>
</dbReference>
<gene>
    <name evidence="4" type="ORF">HNQ40_001821</name>
</gene>
<feature type="region of interest" description="Disordered" evidence="3">
    <location>
        <begin position="1"/>
        <end position="22"/>
    </location>
</feature>
<dbReference type="EMBL" id="JACHGY010000001">
    <property type="protein sequence ID" value="MBB6430015.1"/>
    <property type="molecule type" value="Genomic_DNA"/>
</dbReference>
<reference evidence="4 5" key="1">
    <citation type="submission" date="2020-08" db="EMBL/GenBank/DDBJ databases">
        <title>Genomic Encyclopedia of Type Strains, Phase IV (KMG-IV): sequencing the most valuable type-strain genomes for metagenomic binning, comparative biology and taxonomic classification.</title>
        <authorList>
            <person name="Goeker M."/>
        </authorList>
    </citation>
    <scope>NUCLEOTIDE SEQUENCE [LARGE SCALE GENOMIC DNA]</scope>
    <source>
        <strain evidence="4 5">DSM 103725</strain>
    </source>
</reference>
<feature type="compositionally biased region" description="Basic and acidic residues" evidence="3">
    <location>
        <begin position="1"/>
        <end position="16"/>
    </location>
</feature>
<evidence type="ECO:0000313" key="5">
    <source>
        <dbReference type="Proteomes" id="UP000541810"/>
    </source>
</evidence>
<dbReference type="GO" id="GO:0032259">
    <property type="term" value="P:methylation"/>
    <property type="evidence" value="ECO:0007669"/>
    <property type="project" value="UniProtKB-KW"/>
</dbReference>
<dbReference type="AlphaFoldDB" id="A0A7X0H8Z1"/>
<sequence length="246" mass="27698">MKDDRQEFEAKKRQDANRMSQDPAVRDAANTLYAKAYEYDYTYMWSWMGVPIIQSPDDICAMQEIIWETKPQVIVETGVARGGSILFSAAMLQLLGEGKVIGVDIEIRPHNRESIETHPLAHRVELIEADAVADATLEQVRQSIGDAERVMVVLDSNHTHDHVLAELRAYAPLVSPSQSLIVADTAVELDITPTERDRPWGVGDNPMTAMRQYLTETDDFVSEKFINEKLLLTSNPDGYLRRKPSA</sequence>
<dbReference type="Proteomes" id="UP000541810">
    <property type="component" value="Unassembled WGS sequence"/>
</dbReference>
<dbReference type="RefSeq" id="WP_221435452.1">
    <property type="nucleotide sequence ID" value="NZ_JACHGY010000001.1"/>
</dbReference>
<evidence type="ECO:0000256" key="3">
    <source>
        <dbReference type="SAM" id="MobiDB-lite"/>
    </source>
</evidence>
<keyword evidence="5" id="KW-1185">Reference proteome</keyword>
<organism evidence="4 5">
    <name type="scientific">Algisphaera agarilytica</name>
    <dbReference type="NCBI Taxonomy" id="1385975"/>
    <lineage>
        <taxon>Bacteria</taxon>
        <taxon>Pseudomonadati</taxon>
        <taxon>Planctomycetota</taxon>
        <taxon>Phycisphaerae</taxon>
        <taxon>Phycisphaerales</taxon>
        <taxon>Phycisphaeraceae</taxon>
        <taxon>Algisphaera</taxon>
    </lineage>
</organism>
<dbReference type="GO" id="GO:0008610">
    <property type="term" value="P:lipid biosynthetic process"/>
    <property type="evidence" value="ECO:0007669"/>
    <property type="project" value="InterPro"/>
</dbReference>
<dbReference type="InterPro" id="IPR029063">
    <property type="entry name" value="SAM-dependent_MTases_sf"/>
</dbReference>
<evidence type="ECO:0000313" key="4">
    <source>
        <dbReference type="EMBL" id="MBB6430015.1"/>
    </source>
</evidence>
<keyword evidence="2" id="KW-0808">Transferase</keyword>
<dbReference type="GO" id="GO:0071770">
    <property type="term" value="P:DIM/DIP cell wall layer assembly"/>
    <property type="evidence" value="ECO:0007669"/>
    <property type="project" value="TreeGrafter"/>
</dbReference>
<dbReference type="GO" id="GO:0008168">
    <property type="term" value="F:methyltransferase activity"/>
    <property type="evidence" value="ECO:0007669"/>
    <property type="project" value="UniProtKB-KW"/>
</dbReference>
<dbReference type="InterPro" id="IPR007072">
    <property type="entry name" value="RNMT_CmcI"/>
</dbReference>
<dbReference type="GO" id="GO:0005886">
    <property type="term" value="C:plasma membrane"/>
    <property type="evidence" value="ECO:0007669"/>
    <property type="project" value="TreeGrafter"/>
</dbReference>
<evidence type="ECO:0000256" key="2">
    <source>
        <dbReference type="ARBA" id="ARBA00022679"/>
    </source>
</evidence>
<dbReference type="Gene3D" id="3.40.50.150">
    <property type="entry name" value="Vaccinia Virus protein VP39"/>
    <property type="match status" value="1"/>
</dbReference>
<accession>A0A7X0H8Z1</accession>
<keyword evidence="1" id="KW-0489">Methyltransferase</keyword>
<comment type="caution">
    <text evidence="4">The sequence shown here is derived from an EMBL/GenBank/DDBJ whole genome shotgun (WGS) entry which is preliminary data.</text>
</comment>
<dbReference type="SUPFAM" id="SSF53335">
    <property type="entry name" value="S-adenosyl-L-methionine-dependent methyltransferases"/>
    <property type="match status" value="1"/>
</dbReference>
<proteinExistence type="predicted"/>
<name>A0A7X0H8Z1_9BACT</name>
<dbReference type="Pfam" id="PF04989">
    <property type="entry name" value="RMNT_CmcI"/>
    <property type="match status" value="1"/>
</dbReference>
<dbReference type="PANTHER" id="PTHR40048">
    <property type="entry name" value="RHAMNOSYL O-METHYLTRANSFERASE"/>
    <property type="match status" value="1"/>
</dbReference>